<proteinExistence type="inferred from homology"/>
<sequence length="635" mass="70572">MQTKPDLDEARRVLQEVFGFADFRPGQAEILQAVLDGDDILAIMPTGAGKSLCYQLPALLRPGLTVVVSPLIALMRDQVEQLKQRGVPAAALNSTNSGQDNAMIEAALLKGRYRLVYVAPERFVRADTLSMLRRAGADLLAIDEAHCVSQWGHDFRPEYRALGESLVALGRPQIVAVTATADGPTRAEIMERLFPAEPRQFIRSFDRPNLRLAMQRKHKPVQQILAMIARHKGESGIIYCASRKGVEKLTEILSAQGIFALPYHAGLAPEIRAAHQDMFVRHENVVIVATIAFGMGIDKPDVRFVCHADLPGSIEAYYQEIGRAGRDGLPADTLTLFGEADIRLRERQIEDNDAAPERKRLDRRKLQELIALCETPRCRRQTLLAAFGEQSEPCGNCDICEGRWPLFDGVVAAQKVMSAILRTSGRFFSGHLAHLLIGHATEAIKRHSHDLLPTFGVGREFTLSEWRSIFHQLHALNLIEQDEEDRDRWCLTQGGRAVLRGEAELTLRGEMALPTGRSADIRKSLREIESGAEADYADRDLAQKAFTREPPQISSADLTIHETRLFVALKAERLSLAKAQKQPPYVIFHDAVLVEIARRAPRDEAQLLEIHGIGPAKAARYGEAMLAVVARHEQA</sequence>
<keyword evidence="8 20" id="KW-0347">Helicase</keyword>
<dbReference type="InterPro" id="IPR027417">
    <property type="entry name" value="P-loop_NTPase"/>
</dbReference>
<dbReference type="SMART" id="SM00956">
    <property type="entry name" value="RQC"/>
    <property type="match status" value="1"/>
</dbReference>
<dbReference type="GO" id="GO:0043590">
    <property type="term" value="C:bacterial nucleoid"/>
    <property type="evidence" value="ECO:0007669"/>
    <property type="project" value="TreeGrafter"/>
</dbReference>
<dbReference type="GO" id="GO:0003677">
    <property type="term" value="F:DNA binding"/>
    <property type="evidence" value="ECO:0007669"/>
    <property type="project" value="UniProtKB-KW"/>
</dbReference>
<evidence type="ECO:0000256" key="4">
    <source>
        <dbReference type="ARBA" id="ARBA00022723"/>
    </source>
</evidence>
<dbReference type="PROSITE" id="PS51192">
    <property type="entry name" value="HELICASE_ATP_BIND_1"/>
    <property type="match status" value="1"/>
</dbReference>
<dbReference type="SMART" id="SM00341">
    <property type="entry name" value="HRDC"/>
    <property type="match status" value="1"/>
</dbReference>
<dbReference type="InterPro" id="IPR004589">
    <property type="entry name" value="DNA_helicase_ATP-dep_RecQ"/>
</dbReference>
<dbReference type="InterPro" id="IPR014001">
    <property type="entry name" value="Helicase_ATP-bd"/>
</dbReference>
<dbReference type="HOGENOM" id="CLU_001103_14_3_5"/>
<dbReference type="Gene3D" id="1.10.10.10">
    <property type="entry name" value="Winged helix-like DNA-binding domain superfamily/Winged helix DNA-binding domain"/>
    <property type="match status" value="1"/>
</dbReference>
<dbReference type="InterPro" id="IPR006293">
    <property type="entry name" value="DNA_helicase_ATP-dep_RecQ_bac"/>
</dbReference>
<dbReference type="Pfam" id="PF16124">
    <property type="entry name" value="RecQ_Zn_bind"/>
    <property type="match status" value="1"/>
</dbReference>
<dbReference type="GO" id="GO:0005737">
    <property type="term" value="C:cytoplasm"/>
    <property type="evidence" value="ECO:0007669"/>
    <property type="project" value="TreeGrafter"/>
</dbReference>
<comment type="cofactor">
    <cofactor evidence="2">
        <name>Zn(2+)</name>
        <dbReference type="ChEBI" id="CHEBI:29105"/>
    </cofactor>
</comment>
<accession>B2IFE8</accession>
<keyword evidence="7" id="KW-0378">Hydrolase</keyword>
<dbReference type="PROSITE" id="PS50967">
    <property type="entry name" value="HRDC"/>
    <property type="match status" value="1"/>
</dbReference>
<evidence type="ECO:0000256" key="3">
    <source>
        <dbReference type="ARBA" id="ARBA00005446"/>
    </source>
</evidence>
<keyword evidence="4" id="KW-0479">Metal-binding</keyword>
<name>B2IFE8_BEII9</name>
<dbReference type="CDD" id="cd18794">
    <property type="entry name" value="SF2_C_RecQ"/>
    <property type="match status" value="1"/>
</dbReference>
<keyword evidence="6" id="KW-0227">DNA damage</keyword>
<dbReference type="KEGG" id="bid:Bind_3491"/>
<dbReference type="STRING" id="395963.Bind_3491"/>
<evidence type="ECO:0000256" key="10">
    <source>
        <dbReference type="ARBA" id="ARBA00022840"/>
    </source>
</evidence>
<reference evidence="21" key="1">
    <citation type="submission" date="2008-03" db="EMBL/GenBank/DDBJ databases">
        <title>Complete sequence of chromosome of Beijerinckia indica subsp. indica ATCC 9039.</title>
        <authorList>
            <consortium name="US DOE Joint Genome Institute"/>
            <person name="Copeland A."/>
            <person name="Lucas S."/>
            <person name="Lapidus A."/>
            <person name="Glavina del Rio T."/>
            <person name="Dalin E."/>
            <person name="Tice H."/>
            <person name="Bruce D."/>
            <person name="Goodwin L."/>
            <person name="Pitluck S."/>
            <person name="LaButti K."/>
            <person name="Schmutz J."/>
            <person name="Larimer F."/>
            <person name="Land M."/>
            <person name="Hauser L."/>
            <person name="Kyrpides N."/>
            <person name="Mikhailova N."/>
            <person name="Dunfield P.F."/>
            <person name="Dedysh S.N."/>
            <person name="Liesack W."/>
            <person name="Saw J.H."/>
            <person name="Alam M."/>
            <person name="Chen Y."/>
            <person name="Murrell J.C."/>
            <person name="Richardson P."/>
        </authorList>
    </citation>
    <scope>NUCLEOTIDE SEQUENCE [LARGE SCALE GENOMIC DNA]</scope>
    <source>
        <strain evidence="21">ATCC 9039 / DSM 1715 / NCIMB 8712</strain>
    </source>
</reference>
<dbReference type="NCBIfam" id="TIGR01389">
    <property type="entry name" value="recQ"/>
    <property type="match status" value="1"/>
</dbReference>
<dbReference type="SUPFAM" id="SSF46785">
    <property type="entry name" value="Winged helix' DNA-binding domain"/>
    <property type="match status" value="1"/>
</dbReference>
<dbReference type="InterPro" id="IPR044876">
    <property type="entry name" value="HRDC_dom_sf"/>
</dbReference>
<dbReference type="GO" id="GO:0009378">
    <property type="term" value="F:four-way junction helicase activity"/>
    <property type="evidence" value="ECO:0007669"/>
    <property type="project" value="TreeGrafter"/>
</dbReference>
<dbReference type="GO" id="GO:0046872">
    <property type="term" value="F:metal ion binding"/>
    <property type="evidence" value="ECO:0007669"/>
    <property type="project" value="UniProtKB-KW"/>
</dbReference>
<gene>
    <name evidence="20" type="ordered locus">Bind_3491</name>
</gene>
<feature type="domain" description="Helicase ATP-binding" evidence="18">
    <location>
        <begin position="31"/>
        <end position="199"/>
    </location>
</feature>
<dbReference type="AlphaFoldDB" id="B2IFE8"/>
<keyword evidence="21" id="KW-1185">Reference proteome</keyword>
<dbReference type="eggNOG" id="COG0514">
    <property type="taxonomic scope" value="Bacteria"/>
</dbReference>
<dbReference type="GO" id="GO:0043138">
    <property type="term" value="F:3'-5' DNA helicase activity"/>
    <property type="evidence" value="ECO:0007669"/>
    <property type="project" value="UniProtKB-EC"/>
</dbReference>
<dbReference type="Gene3D" id="3.40.50.300">
    <property type="entry name" value="P-loop containing nucleotide triphosphate hydrolases"/>
    <property type="match status" value="2"/>
</dbReference>
<evidence type="ECO:0000256" key="13">
    <source>
        <dbReference type="ARBA" id="ARBA00023204"/>
    </source>
</evidence>
<dbReference type="InterPro" id="IPR036388">
    <property type="entry name" value="WH-like_DNA-bd_sf"/>
</dbReference>
<keyword evidence="14" id="KW-0413">Isomerase</keyword>
<dbReference type="FunFam" id="3.40.50.300:FF:000156">
    <property type="entry name" value="ATP-dependent DNA helicase recQ"/>
    <property type="match status" value="1"/>
</dbReference>
<evidence type="ECO:0000256" key="5">
    <source>
        <dbReference type="ARBA" id="ARBA00022741"/>
    </source>
</evidence>
<evidence type="ECO:0000256" key="16">
    <source>
        <dbReference type="NCBIfam" id="TIGR01389"/>
    </source>
</evidence>
<dbReference type="InterPro" id="IPR011545">
    <property type="entry name" value="DEAD/DEAH_box_helicase_dom"/>
</dbReference>
<evidence type="ECO:0000313" key="21">
    <source>
        <dbReference type="Proteomes" id="UP000001695"/>
    </source>
</evidence>
<dbReference type="InterPro" id="IPR032284">
    <property type="entry name" value="RecQ_Zn-bd"/>
</dbReference>
<keyword evidence="10" id="KW-0067">ATP-binding</keyword>
<dbReference type="GO" id="GO:0005524">
    <property type="term" value="F:ATP binding"/>
    <property type="evidence" value="ECO:0007669"/>
    <property type="project" value="UniProtKB-KW"/>
</dbReference>
<dbReference type="FunFam" id="3.40.50.300:FF:001389">
    <property type="entry name" value="ATP-dependent DNA helicase RecQ"/>
    <property type="match status" value="1"/>
</dbReference>
<feature type="domain" description="Helicase C-terminal" evidence="19">
    <location>
        <begin position="220"/>
        <end position="372"/>
    </location>
</feature>
<dbReference type="SMART" id="SM00487">
    <property type="entry name" value="DEXDc"/>
    <property type="match status" value="1"/>
</dbReference>
<dbReference type="EC" id="5.6.2.4" evidence="16"/>
<comment type="similarity">
    <text evidence="3">Belongs to the helicase family. RecQ subfamily.</text>
</comment>
<evidence type="ECO:0000313" key="20">
    <source>
        <dbReference type="EMBL" id="ACB97048.1"/>
    </source>
</evidence>
<dbReference type="Pfam" id="PF09382">
    <property type="entry name" value="RQC"/>
    <property type="match status" value="1"/>
</dbReference>
<dbReference type="GO" id="GO:0006260">
    <property type="term" value="P:DNA replication"/>
    <property type="evidence" value="ECO:0007669"/>
    <property type="project" value="InterPro"/>
</dbReference>
<dbReference type="InterPro" id="IPR010997">
    <property type="entry name" value="HRDC-like_sf"/>
</dbReference>
<evidence type="ECO:0000259" key="17">
    <source>
        <dbReference type="PROSITE" id="PS50967"/>
    </source>
</evidence>
<protein>
    <recommendedName>
        <fullName evidence="16">DNA helicase RecQ</fullName>
        <ecNumber evidence="16">5.6.2.4</ecNumber>
    </recommendedName>
</protein>
<keyword evidence="5" id="KW-0547">Nucleotide-binding</keyword>
<feature type="domain" description="HRDC" evidence="17">
    <location>
        <begin position="559"/>
        <end position="635"/>
    </location>
</feature>
<dbReference type="OrthoDB" id="9760034at2"/>
<dbReference type="PROSITE" id="PS51194">
    <property type="entry name" value="HELICASE_CTER"/>
    <property type="match status" value="1"/>
</dbReference>
<dbReference type="RefSeq" id="WP_012386396.1">
    <property type="nucleotide sequence ID" value="NC_010581.1"/>
</dbReference>
<dbReference type="GO" id="GO:0030894">
    <property type="term" value="C:replisome"/>
    <property type="evidence" value="ECO:0007669"/>
    <property type="project" value="TreeGrafter"/>
</dbReference>
<dbReference type="InterPro" id="IPR002121">
    <property type="entry name" value="HRDC_dom"/>
</dbReference>
<evidence type="ECO:0000259" key="19">
    <source>
        <dbReference type="PROSITE" id="PS51194"/>
    </source>
</evidence>
<dbReference type="InterPro" id="IPR018982">
    <property type="entry name" value="RQC_domain"/>
</dbReference>
<keyword evidence="11" id="KW-0238">DNA-binding</keyword>
<dbReference type="GO" id="GO:0009432">
    <property type="term" value="P:SOS response"/>
    <property type="evidence" value="ECO:0007669"/>
    <property type="project" value="UniProtKB-UniRule"/>
</dbReference>
<comment type="catalytic activity">
    <reaction evidence="15">
        <text>Couples ATP hydrolysis with the unwinding of duplex DNA by translocating in the 3'-5' direction.</text>
        <dbReference type="EC" id="5.6.2.4"/>
    </reaction>
</comment>
<dbReference type="SMART" id="SM00490">
    <property type="entry name" value="HELICc"/>
    <property type="match status" value="1"/>
</dbReference>
<dbReference type="GO" id="GO:0006281">
    <property type="term" value="P:DNA repair"/>
    <property type="evidence" value="ECO:0007669"/>
    <property type="project" value="UniProtKB-KW"/>
</dbReference>
<organism evidence="20 21">
    <name type="scientific">Beijerinckia indica subsp. indica (strain ATCC 9039 / DSM 1715 / NCIMB 8712)</name>
    <dbReference type="NCBI Taxonomy" id="395963"/>
    <lineage>
        <taxon>Bacteria</taxon>
        <taxon>Pseudomonadati</taxon>
        <taxon>Pseudomonadota</taxon>
        <taxon>Alphaproteobacteria</taxon>
        <taxon>Hyphomicrobiales</taxon>
        <taxon>Beijerinckiaceae</taxon>
        <taxon>Beijerinckia</taxon>
    </lineage>
</organism>
<dbReference type="Proteomes" id="UP000001695">
    <property type="component" value="Chromosome"/>
</dbReference>
<dbReference type="SUPFAM" id="SSF47819">
    <property type="entry name" value="HRDC-like"/>
    <property type="match status" value="1"/>
</dbReference>
<dbReference type="GO" id="GO:0006310">
    <property type="term" value="P:DNA recombination"/>
    <property type="evidence" value="ECO:0007669"/>
    <property type="project" value="UniProtKB-UniRule"/>
</dbReference>
<reference evidence="20 21" key="2">
    <citation type="journal article" date="2010" name="J. Bacteriol.">
        <title>Complete genome sequence of Beijerinckia indica subsp. indica.</title>
        <authorList>
            <person name="Tamas I."/>
            <person name="Dedysh S.N."/>
            <person name="Liesack W."/>
            <person name="Stott M.B."/>
            <person name="Alam M."/>
            <person name="Murrell J.C."/>
            <person name="Dunfield P.F."/>
        </authorList>
    </citation>
    <scope>NUCLEOTIDE SEQUENCE [LARGE SCALE GENOMIC DNA]</scope>
    <source>
        <strain evidence="21">ATCC 9039 / DSM 1715 / NCIMB 8712</strain>
    </source>
</reference>
<keyword evidence="13" id="KW-0234">DNA repair</keyword>
<dbReference type="GO" id="GO:0016787">
    <property type="term" value="F:hydrolase activity"/>
    <property type="evidence" value="ECO:0007669"/>
    <property type="project" value="UniProtKB-KW"/>
</dbReference>
<dbReference type="InterPro" id="IPR001650">
    <property type="entry name" value="Helicase_C-like"/>
</dbReference>
<evidence type="ECO:0000256" key="8">
    <source>
        <dbReference type="ARBA" id="ARBA00022806"/>
    </source>
</evidence>
<keyword evidence="9" id="KW-0862">Zinc</keyword>
<evidence type="ECO:0000256" key="12">
    <source>
        <dbReference type="ARBA" id="ARBA00023172"/>
    </source>
</evidence>
<dbReference type="Pfam" id="PF00271">
    <property type="entry name" value="Helicase_C"/>
    <property type="match status" value="1"/>
</dbReference>
<dbReference type="EMBL" id="CP001016">
    <property type="protein sequence ID" value="ACB97048.1"/>
    <property type="molecule type" value="Genomic_DNA"/>
</dbReference>
<evidence type="ECO:0000256" key="14">
    <source>
        <dbReference type="ARBA" id="ARBA00023235"/>
    </source>
</evidence>
<dbReference type="PANTHER" id="PTHR13710">
    <property type="entry name" value="DNA HELICASE RECQ FAMILY MEMBER"/>
    <property type="match status" value="1"/>
</dbReference>
<evidence type="ECO:0000259" key="18">
    <source>
        <dbReference type="PROSITE" id="PS51192"/>
    </source>
</evidence>
<evidence type="ECO:0000256" key="2">
    <source>
        <dbReference type="ARBA" id="ARBA00001947"/>
    </source>
</evidence>
<evidence type="ECO:0000256" key="1">
    <source>
        <dbReference type="ARBA" id="ARBA00001946"/>
    </source>
</evidence>
<dbReference type="SUPFAM" id="SSF52540">
    <property type="entry name" value="P-loop containing nucleoside triphosphate hydrolases"/>
    <property type="match status" value="1"/>
</dbReference>
<evidence type="ECO:0000256" key="6">
    <source>
        <dbReference type="ARBA" id="ARBA00022763"/>
    </source>
</evidence>
<comment type="cofactor">
    <cofactor evidence="1">
        <name>Mg(2+)</name>
        <dbReference type="ChEBI" id="CHEBI:18420"/>
    </cofactor>
</comment>
<evidence type="ECO:0000256" key="9">
    <source>
        <dbReference type="ARBA" id="ARBA00022833"/>
    </source>
</evidence>
<dbReference type="Gene3D" id="1.10.150.80">
    <property type="entry name" value="HRDC domain"/>
    <property type="match status" value="1"/>
</dbReference>
<evidence type="ECO:0000256" key="7">
    <source>
        <dbReference type="ARBA" id="ARBA00022801"/>
    </source>
</evidence>
<dbReference type="InterPro" id="IPR036390">
    <property type="entry name" value="WH_DNA-bd_sf"/>
</dbReference>
<evidence type="ECO:0000256" key="11">
    <source>
        <dbReference type="ARBA" id="ARBA00023125"/>
    </source>
</evidence>
<keyword evidence="12" id="KW-0233">DNA recombination</keyword>
<dbReference type="PANTHER" id="PTHR13710:SF105">
    <property type="entry name" value="ATP-DEPENDENT DNA HELICASE Q1"/>
    <property type="match status" value="1"/>
</dbReference>
<dbReference type="NCBIfam" id="TIGR00614">
    <property type="entry name" value="recQ_fam"/>
    <property type="match status" value="1"/>
</dbReference>
<dbReference type="Pfam" id="PF00570">
    <property type="entry name" value="HRDC"/>
    <property type="match status" value="1"/>
</dbReference>
<dbReference type="Pfam" id="PF00270">
    <property type="entry name" value="DEAD"/>
    <property type="match status" value="1"/>
</dbReference>
<evidence type="ECO:0000256" key="15">
    <source>
        <dbReference type="ARBA" id="ARBA00034617"/>
    </source>
</evidence>
<dbReference type="CDD" id="cd17920">
    <property type="entry name" value="DEXHc_RecQ"/>
    <property type="match status" value="1"/>
</dbReference>